<name>A0A8J7GCF8_9ACTN</name>
<dbReference type="EMBL" id="JADOUF010000001">
    <property type="protein sequence ID" value="MBG6136044.1"/>
    <property type="molecule type" value="Genomic_DNA"/>
</dbReference>
<evidence type="ECO:0008006" key="3">
    <source>
        <dbReference type="Google" id="ProtNLM"/>
    </source>
</evidence>
<reference evidence="1" key="1">
    <citation type="submission" date="2020-11" db="EMBL/GenBank/DDBJ databases">
        <title>Sequencing the genomes of 1000 actinobacteria strains.</title>
        <authorList>
            <person name="Klenk H.-P."/>
        </authorList>
    </citation>
    <scope>NUCLEOTIDE SEQUENCE</scope>
    <source>
        <strain evidence="1">DSM 45356</strain>
    </source>
</reference>
<dbReference type="Gene3D" id="1.10.3210.10">
    <property type="entry name" value="Hypothetical protein af1432"/>
    <property type="match status" value="1"/>
</dbReference>
<evidence type="ECO:0000313" key="2">
    <source>
        <dbReference type="Proteomes" id="UP000622552"/>
    </source>
</evidence>
<dbReference type="AlphaFoldDB" id="A0A8J7GCF8"/>
<proteinExistence type="predicted"/>
<protein>
    <recommendedName>
        <fullName evidence="3">HD domain-containing protein</fullName>
    </recommendedName>
</protein>
<evidence type="ECO:0000313" key="1">
    <source>
        <dbReference type="EMBL" id="MBG6136044.1"/>
    </source>
</evidence>
<sequence>MTILRPPRPPLVDKALTQARTWCAGHVIDDRPALVHAVRVAVTLGQHVPGAPEHLVAAALLHDAPELASTEVPLDRVLAAWFGVRVRDIVRALEVEHHALDGPNPIIDTSDREVLLASTADKIVAISSLLRRARASGDVDRFFAARPALLGLLGHFGAFADAGVGIVPPSMTTALRDVLVLLDRATAHARAAAS</sequence>
<comment type="caution">
    <text evidence="1">The sequence shown here is derived from an EMBL/GenBank/DDBJ whole genome shotgun (WGS) entry which is preliminary data.</text>
</comment>
<keyword evidence="2" id="KW-1185">Reference proteome</keyword>
<gene>
    <name evidence="1" type="ORF">IW245_002238</name>
</gene>
<dbReference type="RefSeq" id="WP_197003084.1">
    <property type="nucleotide sequence ID" value="NZ_BONS01000001.1"/>
</dbReference>
<organism evidence="1 2">
    <name type="scientific">Longispora fulva</name>
    <dbReference type="NCBI Taxonomy" id="619741"/>
    <lineage>
        <taxon>Bacteria</taxon>
        <taxon>Bacillati</taxon>
        <taxon>Actinomycetota</taxon>
        <taxon>Actinomycetes</taxon>
        <taxon>Micromonosporales</taxon>
        <taxon>Micromonosporaceae</taxon>
        <taxon>Longispora</taxon>
    </lineage>
</organism>
<dbReference type="SUPFAM" id="SSF109604">
    <property type="entry name" value="HD-domain/PDEase-like"/>
    <property type="match status" value="1"/>
</dbReference>
<accession>A0A8J7GCF8</accession>
<dbReference type="Proteomes" id="UP000622552">
    <property type="component" value="Unassembled WGS sequence"/>
</dbReference>